<proteinExistence type="predicted"/>
<comment type="caution">
    <text evidence="2">The sequence shown here is derived from an EMBL/GenBank/DDBJ whole genome shotgun (WGS) entry which is preliminary data.</text>
</comment>
<accession>A0A822YLP2</accession>
<keyword evidence="3" id="KW-1185">Reference proteome</keyword>
<sequence>MRKRVFLSSSRRETASEKPQSQERWLLVCKYQQLRKLDFQPIFHASWSETPLLRPLASRP</sequence>
<evidence type="ECO:0000313" key="3">
    <source>
        <dbReference type="Proteomes" id="UP000607653"/>
    </source>
</evidence>
<dbReference type="EMBL" id="DUZY01000003">
    <property type="protein sequence ID" value="DAD31915.1"/>
    <property type="molecule type" value="Genomic_DNA"/>
</dbReference>
<reference evidence="2 3" key="1">
    <citation type="journal article" date="2020" name="Mol. Biol. Evol.">
        <title>Distinct Expression and Methylation Patterns for Genes with Different Fates following a Single Whole-Genome Duplication in Flowering Plants.</title>
        <authorList>
            <person name="Shi T."/>
            <person name="Rahmani R.S."/>
            <person name="Gugger P.F."/>
            <person name="Wang M."/>
            <person name="Li H."/>
            <person name="Zhang Y."/>
            <person name="Li Z."/>
            <person name="Wang Q."/>
            <person name="Van de Peer Y."/>
            <person name="Marchal K."/>
            <person name="Chen J."/>
        </authorList>
    </citation>
    <scope>NUCLEOTIDE SEQUENCE [LARGE SCALE GENOMIC DNA]</scope>
    <source>
        <tissue evidence="2">Leaf</tissue>
    </source>
</reference>
<feature type="region of interest" description="Disordered" evidence="1">
    <location>
        <begin position="1"/>
        <end position="22"/>
    </location>
</feature>
<dbReference type="Proteomes" id="UP000607653">
    <property type="component" value="Unassembled WGS sequence"/>
</dbReference>
<gene>
    <name evidence="2" type="ORF">HUJ06_010766</name>
</gene>
<dbReference type="AlphaFoldDB" id="A0A822YLP2"/>
<protein>
    <submittedName>
        <fullName evidence="2">Uncharacterized protein</fullName>
    </submittedName>
</protein>
<organism evidence="2 3">
    <name type="scientific">Nelumbo nucifera</name>
    <name type="common">Sacred lotus</name>
    <dbReference type="NCBI Taxonomy" id="4432"/>
    <lineage>
        <taxon>Eukaryota</taxon>
        <taxon>Viridiplantae</taxon>
        <taxon>Streptophyta</taxon>
        <taxon>Embryophyta</taxon>
        <taxon>Tracheophyta</taxon>
        <taxon>Spermatophyta</taxon>
        <taxon>Magnoliopsida</taxon>
        <taxon>Proteales</taxon>
        <taxon>Nelumbonaceae</taxon>
        <taxon>Nelumbo</taxon>
    </lineage>
</organism>
<evidence type="ECO:0000313" key="2">
    <source>
        <dbReference type="EMBL" id="DAD31915.1"/>
    </source>
</evidence>
<evidence type="ECO:0000256" key="1">
    <source>
        <dbReference type="SAM" id="MobiDB-lite"/>
    </source>
</evidence>
<name>A0A822YLP2_NELNU</name>